<dbReference type="AlphaFoldDB" id="A0A0M3HY08"/>
<organism evidence="1 2">
    <name type="scientific">Ascaris lumbricoides</name>
    <name type="common">Giant roundworm</name>
    <dbReference type="NCBI Taxonomy" id="6252"/>
    <lineage>
        <taxon>Eukaryota</taxon>
        <taxon>Metazoa</taxon>
        <taxon>Ecdysozoa</taxon>
        <taxon>Nematoda</taxon>
        <taxon>Chromadorea</taxon>
        <taxon>Rhabditida</taxon>
        <taxon>Spirurina</taxon>
        <taxon>Ascaridomorpha</taxon>
        <taxon>Ascaridoidea</taxon>
        <taxon>Ascarididae</taxon>
        <taxon>Ascaris</taxon>
    </lineage>
</organism>
<accession>A0A0M3HY08</accession>
<sequence length="193" mass="21749">MRRSNTWCSINDWRRSALKLDKTHKELSWRDGYPISGDVQPFGAPERSTTKPCGDLSACSDRHVEGIAKTFARNLTLPPISIAQAHSLPKLDQCTEFVRASRSLSFVRRFLVHDKEVNGDESSEISDEATSSKEESVYSDCCATFEFRFIPHSLPSEEPTTDSWITRSFSSGSSWKYQLLEKMSSSQSLSTLV</sequence>
<proteinExistence type="predicted"/>
<protein>
    <submittedName>
        <fullName evidence="2">Uncharacterized protein</fullName>
    </submittedName>
</protein>
<name>A0A0M3HY08_ASCLU</name>
<evidence type="ECO:0000313" key="2">
    <source>
        <dbReference type="WBParaSite" id="ALUE_0000832001-mRNA-1"/>
    </source>
</evidence>
<keyword evidence="1" id="KW-1185">Reference proteome</keyword>
<evidence type="ECO:0000313" key="1">
    <source>
        <dbReference type="Proteomes" id="UP000036681"/>
    </source>
</evidence>
<dbReference type="WBParaSite" id="ALUE_0000832001-mRNA-1">
    <property type="protein sequence ID" value="ALUE_0000832001-mRNA-1"/>
    <property type="gene ID" value="ALUE_0000832001"/>
</dbReference>
<dbReference type="Proteomes" id="UP000036681">
    <property type="component" value="Unplaced"/>
</dbReference>
<reference evidence="2" key="1">
    <citation type="submission" date="2017-02" db="UniProtKB">
        <authorList>
            <consortium name="WormBaseParasite"/>
        </authorList>
    </citation>
    <scope>IDENTIFICATION</scope>
</reference>